<dbReference type="EMBL" id="CM029040">
    <property type="protein sequence ID" value="KAG2634781.1"/>
    <property type="molecule type" value="Genomic_DNA"/>
</dbReference>
<feature type="region of interest" description="Disordered" evidence="1">
    <location>
        <begin position="102"/>
        <end position="196"/>
    </location>
</feature>
<dbReference type="Proteomes" id="UP000823388">
    <property type="component" value="Chromosome 2N"/>
</dbReference>
<organism evidence="2 3">
    <name type="scientific">Panicum virgatum</name>
    <name type="common">Blackwell switchgrass</name>
    <dbReference type="NCBI Taxonomy" id="38727"/>
    <lineage>
        <taxon>Eukaryota</taxon>
        <taxon>Viridiplantae</taxon>
        <taxon>Streptophyta</taxon>
        <taxon>Embryophyta</taxon>
        <taxon>Tracheophyta</taxon>
        <taxon>Spermatophyta</taxon>
        <taxon>Magnoliopsida</taxon>
        <taxon>Liliopsida</taxon>
        <taxon>Poales</taxon>
        <taxon>Poaceae</taxon>
        <taxon>PACMAD clade</taxon>
        <taxon>Panicoideae</taxon>
        <taxon>Panicodae</taxon>
        <taxon>Paniceae</taxon>
        <taxon>Panicinae</taxon>
        <taxon>Panicum</taxon>
        <taxon>Panicum sect. Hiantes</taxon>
    </lineage>
</organism>
<feature type="compositionally biased region" description="Gly residues" evidence="1">
    <location>
        <begin position="110"/>
        <end position="123"/>
    </location>
</feature>
<evidence type="ECO:0000256" key="1">
    <source>
        <dbReference type="SAM" id="MobiDB-lite"/>
    </source>
</evidence>
<proteinExistence type="predicted"/>
<sequence length="196" mass="20242">MSSSSSSFLLPCRPPPPRGRGRARGGSPPDARSERTRRDAGIGAQGEAGDDDGGWRGRPAARRPCSSLPGPAGRSCCCPRHRSAAVRALVLSSRAVRAAHEQGMGAQGAREGGAGARKGGCAGVGRKMAAGERGEGKGRGRRADRESRGLPRGGCRSSAGEWGGMEEQGSRPPRARRHPPMRGLLELPGAEGRAPP</sequence>
<evidence type="ECO:0000313" key="2">
    <source>
        <dbReference type="EMBL" id="KAG2634781.1"/>
    </source>
</evidence>
<protein>
    <submittedName>
        <fullName evidence="2">Uncharacterized protein</fullName>
    </submittedName>
</protein>
<comment type="caution">
    <text evidence="2">The sequence shown here is derived from an EMBL/GenBank/DDBJ whole genome shotgun (WGS) entry which is preliminary data.</text>
</comment>
<feature type="compositionally biased region" description="Basic and acidic residues" evidence="1">
    <location>
        <begin position="129"/>
        <end position="149"/>
    </location>
</feature>
<gene>
    <name evidence="2" type="ORF">PVAP13_2NG309427</name>
</gene>
<reference evidence="2" key="1">
    <citation type="submission" date="2020-05" db="EMBL/GenBank/DDBJ databases">
        <title>WGS assembly of Panicum virgatum.</title>
        <authorList>
            <person name="Lovell J.T."/>
            <person name="Jenkins J."/>
            <person name="Shu S."/>
            <person name="Juenger T.E."/>
            <person name="Schmutz J."/>
        </authorList>
    </citation>
    <scope>NUCLEOTIDE SEQUENCE</scope>
    <source>
        <strain evidence="2">AP13</strain>
    </source>
</reference>
<feature type="region of interest" description="Disordered" evidence="1">
    <location>
        <begin position="1"/>
        <end position="77"/>
    </location>
</feature>
<accession>A0A8T0VDA1</accession>
<feature type="compositionally biased region" description="Low complexity" evidence="1">
    <location>
        <begin position="1"/>
        <end position="11"/>
    </location>
</feature>
<keyword evidence="3" id="KW-1185">Reference proteome</keyword>
<feature type="compositionally biased region" description="Basic and acidic residues" evidence="1">
    <location>
        <begin position="31"/>
        <end position="40"/>
    </location>
</feature>
<name>A0A8T0VDA1_PANVG</name>
<evidence type="ECO:0000313" key="3">
    <source>
        <dbReference type="Proteomes" id="UP000823388"/>
    </source>
</evidence>
<dbReference type="AlphaFoldDB" id="A0A8T0VDA1"/>